<dbReference type="EMBL" id="FWXT01000003">
    <property type="protein sequence ID" value="SMC96044.1"/>
    <property type="molecule type" value="Genomic_DNA"/>
</dbReference>
<evidence type="ECO:0000256" key="1">
    <source>
        <dbReference type="SAM" id="MobiDB-lite"/>
    </source>
</evidence>
<dbReference type="OrthoDB" id="733944at2"/>
<dbReference type="InterPro" id="IPR011050">
    <property type="entry name" value="Pectin_lyase_fold/virulence"/>
</dbReference>
<keyword evidence="2" id="KW-0732">Signal</keyword>
<feature type="signal peptide" evidence="2">
    <location>
        <begin position="1"/>
        <end position="23"/>
    </location>
</feature>
<feature type="chain" id="PRO_5010706036" description="Right handed beta helix region" evidence="2">
    <location>
        <begin position="24"/>
        <end position="434"/>
    </location>
</feature>
<organism evidence="3 4">
    <name type="scientific">Pedobacter africanus</name>
    <dbReference type="NCBI Taxonomy" id="151894"/>
    <lineage>
        <taxon>Bacteria</taxon>
        <taxon>Pseudomonadati</taxon>
        <taxon>Bacteroidota</taxon>
        <taxon>Sphingobacteriia</taxon>
        <taxon>Sphingobacteriales</taxon>
        <taxon>Sphingobacteriaceae</taxon>
        <taxon>Pedobacter</taxon>
    </lineage>
</organism>
<sequence length="434" mass="47015">MTTGLKLLALPALIALVSFSACKKNPIITEQPQVVTPETPGKPGKDTTTTTPVPPVTNVRYIPFGTGSGNLVIDGSTFSLQCNDVILIQGGSYKSITIKNINTGCPIKVQNKGLVEVTGNSDHWNLSNVSNLTISGTGDANIAKGFVSRDNDQHRSIILSGKINDLTIENFAFKNIGDYVVYFVYSDVVYSPSDPNTYTNNLKFLNIDCDNTSTFLQIDGGSENGVLTRLVKNLEIGYLNFKNSNCGNIIFVGNADDYNIHHNTVTDINSTNNNHNGIFTIKGSGSFHHNLIRNHQGNAIRAWSRSLGTTPKNILIYNNTVVNSRKYSAFEVQSFANEISAGKTTYANVKVYDNICGDLNLSKDWVGVILDIYSLAGGSCEVYNNIGFNFPAPSPASKFTNTQANTASTVTNNTYYNSAQEAGISNINSLAIQK</sequence>
<reference evidence="4" key="1">
    <citation type="submission" date="2017-04" db="EMBL/GenBank/DDBJ databases">
        <authorList>
            <person name="Varghese N."/>
            <person name="Submissions S."/>
        </authorList>
    </citation>
    <scope>NUCLEOTIDE SEQUENCE [LARGE SCALE GENOMIC DNA]</scope>
    <source>
        <strain evidence="4">DSM 12126</strain>
    </source>
</reference>
<evidence type="ECO:0000256" key="2">
    <source>
        <dbReference type="SAM" id="SignalP"/>
    </source>
</evidence>
<keyword evidence="4" id="KW-1185">Reference proteome</keyword>
<protein>
    <recommendedName>
        <fullName evidence="5">Right handed beta helix region</fullName>
    </recommendedName>
</protein>
<dbReference type="SUPFAM" id="SSF51126">
    <property type="entry name" value="Pectin lyase-like"/>
    <property type="match status" value="2"/>
</dbReference>
<dbReference type="Proteomes" id="UP000192756">
    <property type="component" value="Unassembled WGS sequence"/>
</dbReference>
<dbReference type="AlphaFoldDB" id="A0A1W2DFI0"/>
<gene>
    <name evidence="3" type="ORF">SAMN04488524_3730</name>
</gene>
<evidence type="ECO:0000313" key="3">
    <source>
        <dbReference type="EMBL" id="SMC96044.1"/>
    </source>
</evidence>
<dbReference type="PROSITE" id="PS51257">
    <property type="entry name" value="PROKAR_LIPOPROTEIN"/>
    <property type="match status" value="1"/>
</dbReference>
<dbReference type="RefSeq" id="WP_084240513.1">
    <property type="nucleotide sequence ID" value="NZ_FWXT01000003.1"/>
</dbReference>
<evidence type="ECO:0008006" key="5">
    <source>
        <dbReference type="Google" id="ProtNLM"/>
    </source>
</evidence>
<evidence type="ECO:0000313" key="4">
    <source>
        <dbReference type="Proteomes" id="UP000192756"/>
    </source>
</evidence>
<feature type="compositionally biased region" description="Low complexity" evidence="1">
    <location>
        <begin position="36"/>
        <end position="51"/>
    </location>
</feature>
<name>A0A1W2DFI0_9SPHI</name>
<feature type="region of interest" description="Disordered" evidence="1">
    <location>
        <begin position="32"/>
        <end position="54"/>
    </location>
</feature>
<proteinExistence type="predicted"/>
<accession>A0A1W2DFI0</accession>